<evidence type="ECO:0000256" key="2">
    <source>
        <dbReference type="ARBA" id="ARBA00023125"/>
    </source>
</evidence>
<evidence type="ECO:0000256" key="3">
    <source>
        <dbReference type="ARBA" id="ARBA00023163"/>
    </source>
</evidence>
<feature type="domain" description="HTH marR-type" evidence="4">
    <location>
        <begin position="28"/>
        <end position="163"/>
    </location>
</feature>
<evidence type="ECO:0000313" key="5">
    <source>
        <dbReference type="EMBL" id="VDR24926.1"/>
    </source>
</evidence>
<dbReference type="GO" id="GO:0003677">
    <property type="term" value="F:DNA binding"/>
    <property type="evidence" value="ECO:0007669"/>
    <property type="project" value="UniProtKB-KW"/>
</dbReference>
<dbReference type="PRINTS" id="PR00598">
    <property type="entry name" value="HTHMARR"/>
</dbReference>
<reference evidence="5 6" key="1">
    <citation type="submission" date="2018-12" db="EMBL/GenBank/DDBJ databases">
        <authorList>
            <consortium name="Pathogen Informatics"/>
        </authorList>
    </citation>
    <scope>NUCLEOTIDE SEQUENCE [LARGE SCALE GENOMIC DNA]</scope>
    <source>
        <strain evidence="5 6">NCTC13098</strain>
    </source>
</reference>
<keyword evidence="2 5" id="KW-0238">DNA-binding</keyword>
<dbReference type="SMART" id="SM00347">
    <property type="entry name" value="HTH_MARR"/>
    <property type="match status" value="1"/>
</dbReference>
<evidence type="ECO:0000256" key="1">
    <source>
        <dbReference type="ARBA" id="ARBA00023015"/>
    </source>
</evidence>
<dbReference type="PANTHER" id="PTHR42756:SF1">
    <property type="entry name" value="TRANSCRIPTIONAL REPRESSOR OF EMRAB OPERON"/>
    <property type="match status" value="1"/>
</dbReference>
<dbReference type="Pfam" id="PF01047">
    <property type="entry name" value="MarR"/>
    <property type="match status" value="1"/>
</dbReference>
<keyword evidence="1" id="KW-0805">Transcription regulation</keyword>
<dbReference type="InterPro" id="IPR036390">
    <property type="entry name" value="WH_DNA-bd_sf"/>
</dbReference>
<name>A0A3P8M0F6_RAOTE</name>
<gene>
    <name evidence="5" type="ORF">NCTC13098_01225</name>
</gene>
<dbReference type="EMBL" id="LR131271">
    <property type="protein sequence ID" value="VDR24926.1"/>
    <property type="molecule type" value="Genomic_DNA"/>
</dbReference>
<keyword evidence="3" id="KW-0804">Transcription</keyword>
<dbReference type="InterPro" id="IPR000835">
    <property type="entry name" value="HTH_MarR-typ"/>
</dbReference>
<protein>
    <submittedName>
        <fullName evidence="5">DNA-binding transcriptional repressor MarR</fullName>
    </submittedName>
</protein>
<dbReference type="PANTHER" id="PTHR42756">
    <property type="entry name" value="TRANSCRIPTIONAL REGULATOR, MARR"/>
    <property type="match status" value="1"/>
</dbReference>
<evidence type="ECO:0000313" key="6">
    <source>
        <dbReference type="Proteomes" id="UP000274346"/>
    </source>
</evidence>
<accession>A0A3P8M0F6</accession>
<dbReference type="KEGG" id="rtg:NCTC13098_01225"/>
<evidence type="ECO:0000259" key="4">
    <source>
        <dbReference type="PROSITE" id="PS50995"/>
    </source>
</evidence>
<organism evidence="5 6">
    <name type="scientific">Raoultella terrigena</name>
    <name type="common">Klebsiella terrigena</name>
    <dbReference type="NCBI Taxonomy" id="577"/>
    <lineage>
        <taxon>Bacteria</taxon>
        <taxon>Pseudomonadati</taxon>
        <taxon>Pseudomonadota</taxon>
        <taxon>Gammaproteobacteria</taxon>
        <taxon>Enterobacterales</taxon>
        <taxon>Enterobacteriaceae</taxon>
        <taxon>Klebsiella/Raoultella group</taxon>
        <taxon>Raoultella</taxon>
    </lineage>
</organism>
<dbReference type="SUPFAM" id="SSF46785">
    <property type="entry name" value="Winged helix' DNA-binding domain"/>
    <property type="match status" value="1"/>
</dbReference>
<proteinExistence type="predicted"/>
<dbReference type="InterPro" id="IPR036388">
    <property type="entry name" value="WH-like_DNA-bd_sf"/>
</dbReference>
<dbReference type="Proteomes" id="UP000274346">
    <property type="component" value="Chromosome"/>
</dbReference>
<dbReference type="Gene3D" id="1.10.10.10">
    <property type="entry name" value="Winged helix-like DNA-binding domain superfamily/Winged helix DNA-binding domain"/>
    <property type="match status" value="1"/>
</dbReference>
<sequence>MDKSPQADAVDRILEQWKRERPDLDCSPMGPIGRLKRCAMLLEPRVEEAFIRHDLVRWEFDMLATLRRAGEPFTLSPTQLFSTLMITSGTMTHRLKALEKRGLICRLANPQDARSMLVALTPEGRERIDRAVETHVENERQLLAGLTAEQRQRLNNALAELMRLLEED</sequence>
<dbReference type="AlphaFoldDB" id="A0A3P8M0F6"/>
<dbReference type="GO" id="GO:0003700">
    <property type="term" value="F:DNA-binding transcription factor activity"/>
    <property type="evidence" value="ECO:0007669"/>
    <property type="project" value="InterPro"/>
</dbReference>
<dbReference type="PROSITE" id="PS50995">
    <property type="entry name" value="HTH_MARR_2"/>
    <property type="match status" value="1"/>
</dbReference>